<reference evidence="1 2" key="1">
    <citation type="submission" date="2019-01" db="EMBL/GenBank/DDBJ databases">
        <title>Bacillus sp. M5HDSG1-1, whole genome shotgun sequence.</title>
        <authorList>
            <person name="Tuo L."/>
        </authorList>
    </citation>
    <scope>NUCLEOTIDE SEQUENCE [LARGE SCALE GENOMIC DNA]</scope>
    <source>
        <strain evidence="1 2">M5HDSG1-1</strain>
    </source>
</reference>
<evidence type="ECO:0000313" key="1">
    <source>
        <dbReference type="EMBL" id="RVT62823.1"/>
    </source>
</evidence>
<dbReference type="AlphaFoldDB" id="A0A3S2TU94"/>
<keyword evidence="2" id="KW-1185">Reference proteome</keyword>
<protein>
    <submittedName>
        <fullName evidence="1">Uncharacterized protein</fullName>
    </submittedName>
</protein>
<sequence>MELSNKQRNALLDWWNTMETAKHVIRRLMSLITEFRVRPETSHADGMILFYRAASEVSYGYAGVRGCIRRALSNGYSEALQMNMTMCHSFAEKYSVDTKVLFERVAAQITDPSSMILIQRIRNTLRENDFMLNQIKLKALIFLGGDNWDTLHNKMKKNNQIKRN</sequence>
<dbReference type="RefSeq" id="WP_127738775.1">
    <property type="nucleotide sequence ID" value="NZ_RZTZ01000004.1"/>
</dbReference>
<comment type="caution">
    <text evidence="1">The sequence shown here is derived from an EMBL/GenBank/DDBJ whole genome shotgun (WGS) entry which is preliminary data.</text>
</comment>
<organism evidence="1 2">
    <name type="scientific">Niallia taxi</name>
    <dbReference type="NCBI Taxonomy" id="2499688"/>
    <lineage>
        <taxon>Bacteria</taxon>
        <taxon>Bacillati</taxon>
        <taxon>Bacillota</taxon>
        <taxon>Bacilli</taxon>
        <taxon>Bacillales</taxon>
        <taxon>Bacillaceae</taxon>
        <taxon>Niallia</taxon>
    </lineage>
</organism>
<accession>A0A3S2TU94</accession>
<proteinExistence type="predicted"/>
<name>A0A3S2TU94_9BACI</name>
<dbReference type="EMBL" id="RZTZ01000004">
    <property type="protein sequence ID" value="RVT62823.1"/>
    <property type="molecule type" value="Genomic_DNA"/>
</dbReference>
<gene>
    <name evidence="1" type="ORF">EM808_12725</name>
</gene>
<dbReference type="Proteomes" id="UP000288024">
    <property type="component" value="Unassembled WGS sequence"/>
</dbReference>
<evidence type="ECO:0000313" key="2">
    <source>
        <dbReference type="Proteomes" id="UP000288024"/>
    </source>
</evidence>